<dbReference type="OrthoDB" id="40823at2759"/>
<feature type="transmembrane region" description="Helical" evidence="2">
    <location>
        <begin position="351"/>
        <end position="370"/>
    </location>
</feature>
<dbReference type="Proteomes" id="UP001085076">
    <property type="component" value="Miscellaneous, Linkage group lg01"/>
</dbReference>
<feature type="region of interest" description="Disordered" evidence="1">
    <location>
        <begin position="90"/>
        <end position="110"/>
    </location>
</feature>
<feature type="transmembrane region" description="Helical" evidence="2">
    <location>
        <begin position="444"/>
        <end position="463"/>
    </location>
</feature>
<name>A0A9D5DBM2_9LILI</name>
<gene>
    <name evidence="3" type="ORF">J5N97_006086</name>
</gene>
<keyword evidence="4" id="KW-1185">Reference proteome</keyword>
<dbReference type="Gene3D" id="1.25.40.10">
    <property type="entry name" value="Tetratricopeptide repeat domain"/>
    <property type="match status" value="1"/>
</dbReference>
<evidence type="ECO:0000256" key="1">
    <source>
        <dbReference type="SAM" id="MobiDB-lite"/>
    </source>
</evidence>
<dbReference type="SUPFAM" id="SSF48452">
    <property type="entry name" value="TPR-like"/>
    <property type="match status" value="1"/>
</dbReference>
<feature type="transmembrane region" description="Helical" evidence="2">
    <location>
        <begin position="469"/>
        <end position="487"/>
    </location>
</feature>
<dbReference type="PANTHER" id="PTHR33979">
    <property type="entry name" value="OS02G0221600 PROTEIN"/>
    <property type="match status" value="1"/>
</dbReference>
<dbReference type="PANTHER" id="PTHR33979:SF2">
    <property type="entry name" value="PEPTIDASE M50B-LIKE-DOMAIN-CONTAINING PROTEIN"/>
    <property type="match status" value="1"/>
</dbReference>
<dbReference type="InterPro" id="IPR049500">
    <property type="entry name" value="Peptidase_M50B-like"/>
</dbReference>
<keyword evidence="2" id="KW-1133">Transmembrane helix</keyword>
<dbReference type="Pfam" id="PF13398">
    <property type="entry name" value="Peptidase_M50B"/>
    <property type="match status" value="1"/>
</dbReference>
<accession>A0A9D5DBM2</accession>
<feature type="region of interest" description="Disordered" evidence="1">
    <location>
        <begin position="29"/>
        <end position="50"/>
    </location>
</feature>
<proteinExistence type="predicted"/>
<protein>
    <submittedName>
        <fullName evidence="3">Uncharacterized protein</fullName>
    </submittedName>
</protein>
<evidence type="ECO:0000313" key="4">
    <source>
        <dbReference type="Proteomes" id="UP001085076"/>
    </source>
</evidence>
<feature type="transmembrane region" description="Helical" evidence="2">
    <location>
        <begin position="494"/>
        <end position="515"/>
    </location>
</feature>
<organism evidence="3 4">
    <name type="scientific">Dioscorea zingiberensis</name>
    <dbReference type="NCBI Taxonomy" id="325984"/>
    <lineage>
        <taxon>Eukaryota</taxon>
        <taxon>Viridiplantae</taxon>
        <taxon>Streptophyta</taxon>
        <taxon>Embryophyta</taxon>
        <taxon>Tracheophyta</taxon>
        <taxon>Spermatophyta</taxon>
        <taxon>Magnoliopsida</taxon>
        <taxon>Liliopsida</taxon>
        <taxon>Dioscoreales</taxon>
        <taxon>Dioscoreaceae</taxon>
        <taxon>Dioscorea</taxon>
    </lineage>
</organism>
<reference evidence="3" key="1">
    <citation type="submission" date="2021-03" db="EMBL/GenBank/DDBJ databases">
        <authorList>
            <person name="Li Z."/>
            <person name="Yang C."/>
        </authorList>
    </citation>
    <scope>NUCLEOTIDE SEQUENCE</scope>
    <source>
        <strain evidence="3">Dzin_1.0</strain>
        <tissue evidence="3">Leaf</tissue>
    </source>
</reference>
<dbReference type="EMBL" id="JAGGNH010000001">
    <property type="protein sequence ID" value="KAJ0987730.1"/>
    <property type="molecule type" value="Genomic_DNA"/>
</dbReference>
<dbReference type="InterPro" id="IPR011990">
    <property type="entry name" value="TPR-like_helical_dom_sf"/>
</dbReference>
<keyword evidence="2" id="KW-0812">Transmembrane</keyword>
<evidence type="ECO:0000313" key="3">
    <source>
        <dbReference type="EMBL" id="KAJ0987730.1"/>
    </source>
</evidence>
<reference evidence="3" key="2">
    <citation type="journal article" date="2022" name="Hortic Res">
        <title>The genome of Dioscorea zingiberensis sheds light on the biosynthesis, origin and evolution of the medicinally important diosgenin saponins.</title>
        <authorList>
            <person name="Li Y."/>
            <person name="Tan C."/>
            <person name="Li Z."/>
            <person name="Guo J."/>
            <person name="Li S."/>
            <person name="Chen X."/>
            <person name="Wang C."/>
            <person name="Dai X."/>
            <person name="Yang H."/>
            <person name="Song W."/>
            <person name="Hou L."/>
            <person name="Xu J."/>
            <person name="Tong Z."/>
            <person name="Xu A."/>
            <person name="Yuan X."/>
            <person name="Wang W."/>
            <person name="Yang Q."/>
            <person name="Chen L."/>
            <person name="Sun Z."/>
            <person name="Wang K."/>
            <person name="Pan B."/>
            <person name="Chen J."/>
            <person name="Bao Y."/>
            <person name="Liu F."/>
            <person name="Qi X."/>
            <person name="Gang D.R."/>
            <person name="Wen J."/>
            <person name="Li J."/>
        </authorList>
    </citation>
    <scope>NUCLEOTIDE SEQUENCE</scope>
    <source>
        <strain evidence="3">Dzin_1.0</strain>
    </source>
</reference>
<dbReference type="AlphaFoldDB" id="A0A9D5DBM2"/>
<keyword evidence="2" id="KW-0472">Membrane</keyword>
<comment type="caution">
    <text evidence="3">The sequence shown here is derived from an EMBL/GenBank/DDBJ whole genome shotgun (WGS) entry which is preliminary data.</text>
</comment>
<sequence length="568" mass="63051">MAMESAVKLHNPLLLPLLPRPATLCKPFSISSSSPRKPLPLRAAHQPSPSIPISKTLQTISVSAAAAVAAAAALLLARPHRLPFASLSATAVQSEPQPQTQPQPQPQSHFNLPEALADEDKEKALEDHLASNPDDARSLRALMEIKVRLRKLPDAIAVADRLIPLDPGDADLPLLRSHFLFYNGDIEAAKEGFESVLSNDPFVVEAYHGLVMAASKNEDEVDGLLKRVGEMMEKCKKENRKSELRDFKLLTAQVKVIQGEYEEALEIYGDLPWVQWWKTRREPLTKNKWELALIAGRKRGRLQRGLQFHHFPLSLTNSRPSRQSLPATRGSGWEEMPNWELKHCCKHEQTVFLAMVGIFTVVILALWRTVLLTPFKLITVFLHETSHALACKLTCGQVEGIQVHANEGGVTQTRGGIYWVILPAGYLGSSFWGMVLILASTNLLTARIAAGCFGVALFVVLFVAKNWLLRGLCIGFIIFLAIIWVLQETTTVHILRYVILFIGVMNSLFSVYDIYDDTISRRVHSSDAEKFAEVCPCPCNGVGWGVIWGMISFIFLCGSLYLGLVILS</sequence>
<feature type="transmembrane region" description="Helical" evidence="2">
    <location>
        <begin position="546"/>
        <end position="567"/>
    </location>
</feature>
<evidence type="ECO:0000256" key="2">
    <source>
        <dbReference type="SAM" id="Phobius"/>
    </source>
</evidence>
<feature type="transmembrane region" description="Helical" evidence="2">
    <location>
        <begin position="416"/>
        <end position="437"/>
    </location>
</feature>